<evidence type="ECO:0000256" key="9">
    <source>
        <dbReference type="PIRSR" id="PIRSR602401-1"/>
    </source>
</evidence>
<proteinExistence type="inferred from homology"/>
<evidence type="ECO:0000256" key="8">
    <source>
        <dbReference type="ARBA" id="ARBA00023033"/>
    </source>
</evidence>
<evidence type="ECO:0000313" key="11">
    <source>
        <dbReference type="EMBL" id="PIG84792.1"/>
    </source>
</evidence>
<keyword evidence="10" id="KW-1133">Transmembrane helix</keyword>
<keyword evidence="12" id="KW-1185">Reference proteome</keyword>
<evidence type="ECO:0000256" key="5">
    <source>
        <dbReference type="ARBA" id="ARBA00022723"/>
    </source>
</evidence>
<evidence type="ECO:0000313" key="12">
    <source>
        <dbReference type="Proteomes" id="UP000231358"/>
    </source>
</evidence>
<accession>A0A2G7FW46</accession>
<keyword evidence="6" id="KW-0560">Oxidoreductase</keyword>
<dbReference type="EMBL" id="NEXV01000360">
    <property type="protein sequence ID" value="PIG84792.1"/>
    <property type="molecule type" value="Genomic_DNA"/>
</dbReference>
<feature type="transmembrane region" description="Helical" evidence="10">
    <location>
        <begin position="12"/>
        <end position="31"/>
    </location>
</feature>
<dbReference type="SUPFAM" id="SSF48264">
    <property type="entry name" value="Cytochrome P450"/>
    <property type="match status" value="1"/>
</dbReference>
<comment type="similarity">
    <text evidence="3">Belongs to the cytochrome P450 family.</text>
</comment>
<evidence type="ECO:0000256" key="2">
    <source>
        <dbReference type="ARBA" id="ARBA00005179"/>
    </source>
</evidence>
<name>A0A2G7FW46_9EURO</name>
<evidence type="ECO:0000256" key="7">
    <source>
        <dbReference type="ARBA" id="ARBA00023004"/>
    </source>
</evidence>
<organism evidence="11 12">
    <name type="scientific">Aspergillus arachidicola</name>
    <dbReference type="NCBI Taxonomy" id="656916"/>
    <lineage>
        <taxon>Eukaryota</taxon>
        <taxon>Fungi</taxon>
        <taxon>Dikarya</taxon>
        <taxon>Ascomycota</taxon>
        <taxon>Pezizomycotina</taxon>
        <taxon>Eurotiomycetes</taxon>
        <taxon>Eurotiomycetidae</taxon>
        <taxon>Eurotiales</taxon>
        <taxon>Aspergillaceae</taxon>
        <taxon>Aspergillus</taxon>
        <taxon>Aspergillus subgen. Circumdati</taxon>
    </lineage>
</organism>
<evidence type="ECO:0000256" key="10">
    <source>
        <dbReference type="SAM" id="Phobius"/>
    </source>
</evidence>
<evidence type="ECO:0000256" key="3">
    <source>
        <dbReference type="ARBA" id="ARBA00010617"/>
    </source>
</evidence>
<evidence type="ECO:0000256" key="1">
    <source>
        <dbReference type="ARBA" id="ARBA00001971"/>
    </source>
</evidence>
<keyword evidence="4 9" id="KW-0349">Heme</keyword>
<feature type="binding site" description="axial binding residue" evidence="9">
    <location>
        <position position="533"/>
    </location>
    <ligand>
        <name>heme</name>
        <dbReference type="ChEBI" id="CHEBI:30413"/>
    </ligand>
    <ligandPart>
        <name>Fe</name>
        <dbReference type="ChEBI" id="CHEBI:18248"/>
    </ligandPart>
</feature>
<sequence length="612" mass="67825">MALLSPKILISVGVFTIVWAVWCLATLIVNVSRARATGLHYVIVPCSMLGAPWLLTQPMLLPLLKALPELWTEKWLPLLLFNEGWHNGYEPFRRVGADTFLAVSPGDVILYTSDAGVASQLFQNGRLGKPAHLMGLLNIFGPTMTGTDGAEARLYRRTVAPFFTEATMRDVFVGAVQGGAELSRALRQPAAHRQLRTLSAKLSLHLLSRFCNQAETQEDLVNALQCKDKPQGTHRMTYSEAVFTLLENYTTVFLCPHALLRMSPFKTHRQAATAFAEMHRYMEEMKEKKVTELRQKPPTSSNNSSSILGTLIAPTYRCQVLTSHSLELLVQAGLPAADGSPAVLRQDQVIGNIWNFVFAGHETNANTLTFIILLLACHPVTQRTMQADLDRILQDTPPDEWTYDAHFNPLMNSLVGAVINETLRLFTVLPVIPKYVPPTGPPVSIIIDGQVHPLPPGTVAFVNTSATHRHPQYWPRRESSTGSMAYKNRMKRPFAVSDFDPERWIQTTDSAKDKFLKPIPGSFIPFAEGSRACLGYRFALAELCASVAIVFKSLSVSLLTRDEEGDGSSFGGSADTWEAARDRAELALSEGVKFDMSLRVVHSLPVRFEARK</sequence>
<gene>
    <name evidence="11" type="ORF">AARAC_001307</name>
</gene>
<dbReference type="InterPro" id="IPR036396">
    <property type="entry name" value="Cyt_P450_sf"/>
</dbReference>
<comment type="pathway">
    <text evidence="2">Secondary metabolite biosynthesis.</text>
</comment>
<dbReference type="GO" id="GO:0004497">
    <property type="term" value="F:monooxygenase activity"/>
    <property type="evidence" value="ECO:0007669"/>
    <property type="project" value="UniProtKB-KW"/>
</dbReference>
<keyword evidence="7 9" id="KW-0408">Iron</keyword>
<dbReference type="AlphaFoldDB" id="A0A2G7FW46"/>
<evidence type="ECO:0008006" key="13">
    <source>
        <dbReference type="Google" id="ProtNLM"/>
    </source>
</evidence>
<comment type="cofactor">
    <cofactor evidence="1 9">
        <name>heme</name>
        <dbReference type="ChEBI" id="CHEBI:30413"/>
    </cofactor>
</comment>
<comment type="caution">
    <text evidence="11">The sequence shown here is derived from an EMBL/GenBank/DDBJ whole genome shotgun (WGS) entry which is preliminary data.</text>
</comment>
<dbReference type="PANTHER" id="PTHR24305:SF107">
    <property type="entry name" value="P450, PUTATIVE (EUROFUNG)-RELATED"/>
    <property type="match status" value="1"/>
</dbReference>
<dbReference type="GO" id="GO:0016705">
    <property type="term" value="F:oxidoreductase activity, acting on paired donors, with incorporation or reduction of molecular oxygen"/>
    <property type="evidence" value="ECO:0007669"/>
    <property type="project" value="InterPro"/>
</dbReference>
<dbReference type="PANTHER" id="PTHR24305">
    <property type="entry name" value="CYTOCHROME P450"/>
    <property type="match status" value="1"/>
</dbReference>
<dbReference type="GO" id="GO:0005506">
    <property type="term" value="F:iron ion binding"/>
    <property type="evidence" value="ECO:0007669"/>
    <property type="project" value="InterPro"/>
</dbReference>
<keyword evidence="10" id="KW-0812">Transmembrane</keyword>
<dbReference type="InterPro" id="IPR050121">
    <property type="entry name" value="Cytochrome_P450_monoxygenase"/>
</dbReference>
<dbReference type="InterPro" id="IPR001128">
    <property type="entry name" value="Cyt_P450"/>
</dbReference>
<dbReference type="PRINTS" id="PR00463">
    <property type="entry name" value="EP450I"/>
</dbReference>
<dbReference type="Proteomes" id="UP000231358">
    <property type="component" value="Unassembled WGS sequence"/>
</dbReference>
<keyword evidence="5 9" id="KW-0479">Metal-binding</keyword>
<dbReference type="Gene3D" id="1.10.630.10">
    <property type="entry name" value="Cytochrome P450"/>
    <property type="match status" value="1"/>
</dbReference>
<evidence type="ECO:0000256" key="4">
    <source>
        <dbReference type="ARBA" id="ARBA00022617"/>
    </source>
</evidence>
<keyword evidence="10" id="KW-0472">Membrane</keyword>
<dbReference type="InterPro" id="IPR002401">
    <property type="entry name" value="Cyt_P450_E_grp-I"/>
</dbReference>
<evidence type="ECO:0000256" key="6">
    <source>
        <dbReference type="ARBA" id="ARBA00023002"/>
    </source>
</evidence>
<feature type="transmembrane region" description="Helical" evidence="10">
    <location>
        <begin position="38"/>
        <end position="55"/>
    </location>
</feature>
<dbReference type="PRINTS" id="PR00385">
    <property type="entry name" value="P450"/>
</dbReference>
<keyword evidence="8" id="KW-0503">Monooxygenase</keyword>
<dbReference type="STRING" id="656916.A0A2G7FW46"/>
<dbReference type="Pfam" id="PF00067">
    <property type="entry name" value="p450"/>
    <property type="match status" value="2"/>
</dbReference>
<protein>
    <recommendedName>
        <fullName evidence="13">Cytochrome P450</fullName>
    </recommendedName>
</protein>
<dbReference type="GO" id="GO:0020037">
    <property type="term" value="F:heme binding"/>
    <property type="evidence" value="ECO:0007669"/>
    <property type="project" value="InterPro"/>
</dbReference>
<reference evidence="11 12" key="1">
    <citation type="submission" date="2017-05" db="EMBL/GenBank/DDBJ databases">
        <title>Genome sequence for an aflatoxigenic pathogen of Argentinian peanut, Aspergillus arachidicola.</title>
        <authorList>
            <person name="Moore G."/>
            <person name="Beltz S.B."/>
            <person name="Mack B.M."/>
        </authorList>
    </citation>
    <scope>NUCLEOTIDE SEQUENCE [LARGE SCALE GENOMIC DNA]</scope>
    <source>
        <strain evidence="11 12">CBS 117610</strain>
    </source>
</reference>